<comment type="caution">
    <text evidence="2">The sequence shown here is derived from an EMBL/GenBank/DDBJ whole genome shotgun (WGS) entry which is preliminary data.</text>
</comment>
<evidence type="ECO:0000313" key="3">
    <source>
        <dbReference type="Proteomes" id="UP001229421"/>
    </source>
</evidence>
<name>A0AAD8KE55_TARER</name>
<organism evidence="2 3">
    <name type="scientific">Tagetes erecta</name>
    <name type="common">African marigold</name>
    <dbReference type="NCBI Taxonomy" id="13708"/>
    <lineage>
        <taxon>Eukaryota</taxon>
        <taxon>Viridiplantae</taxon>
        <taxon>Streptophyta</taxon>
        <taxon>Embryophyta</taxon>
        <taxon>Tracheophyta</taxon>
        <taxon>Spermatophyta</taxon>
        <taxon>Magnoliopsida</taxon>
        <taxon>eudicotyledons</taxon>
        <taxon>Gunneridae</taxon>
        <taxon>Pentapetalae</taxon>
        <taxon>asterids</taxon>
        <taxon>campanulids</taxon>
        <taxon>Asterales</taxon>
        <taxon>Asteraceae</taxon>
        <taxon>Asteroideae</taxon>
        <taxon>Heliantheae alliance</taxon>
        <taxon>Tageteae</taxon>
        <taxon>Tagetes</taxon>
    </lineage>
</organism>
<keyword evidence="3" id="KW-1185">Reference proteome</keyword>
<dbReference type="AlphaFoldDB" id="A0AAD8KE55"/>
<evidence type="ECO:0000313" key="2">
    <source>
        <dbReference type="EMBL" id="KAK1419676.1"/>
    </source>
</evidence>
<feature type="region of interest" description="Disordered" evidence="1">
    <location>
        <begin position="83"/>
        <end position="120"/>
    </location>
</feature>
<protein>
    <submittedName>
        <fullName evidence="2">Uncharacterized protein</fullName>
    </submittedName>
</protein>
<accession>A0AAD8KE55</accession>
<reference evidence="2" key="1">
    <citation type="journal article" date="2023" name="bioRxiv">
        <title>Improved chromosome-level genome assembly for marigold (Tagetes erecta).</title>
        <authorList>
            <person name="Jiang F."/>
            <person name="Yuan L."/>
            <person name="Wang S."/>
            <person name="Wang H."/>
            <person name="Xu D."/>
            <person name="Wang A."/>
            <person name="Fan W."/>
        </authorList>
    </citation>
    <scope>NUCLEOTIDE SEQUENCE</scope>
    <source>
        <strain evidence="2">WSJ</strain>
        <tissue evidence="2">Leaf</tissue>
    </source>
</reference>
<proteinExistence type="predicted"/>
<sequence>MSPPLTEKESNELMDISRYTNKSNMVSIGTRGGDEGPSGAIVAGTSGGFEGDGDEVRDNEFMMDFDFAIVSSVETEVVDNANTEEVRSGDTEKVNSGATEVLGDGEPEGDNSIFGNDDKS</sequence>
<feature type="compositionally biased region" description="Basic and acidic residues" evidence="1">
    <location>
        <begin position="84"/>
        <end position="93"/>
    </location>
</feature>
<dbReference type="Proteomes" id="UP001229421">
    <property type="component" value="Unassembled WGS sequence"/>
</dbReference>
<gene>
    <name evidence="2" type="ORF">QVD17_28931</name>
</gene>
<dbReference type="EMBL" id="JAUHHV010000007">
    <property type="protein sequence ID" value="KAK1419676.1"/>
    <property type="molecule type" value="Genomic_DNA"/>
</dbReference>
<feature type="region of interest" description="Disordered" evidence="1">
    <location>
        <begin position="26"/>
        <end position="53"/>
    </location>
</feature>
<evidence type="ECO:0000256" key="1">
    <source>
        <dbReference type="SAM" id="MobiDB-lite"/>
    </source>
</evidence>